<evidence type="ECO:0000256" key="9">
    <source>
        <dbReference type="ARBA" id="ARBA00023204"/>
    </source>
</evidence>
<keyword evidence="4" id="KW-0235">DNA replication</keyword>
<dbReference type="PANTHER" id="PTHR47707:SF1">
    <property type="entry name" value="NUDIX HYDROLASE FAMILY PROTEIN"/>
    <property type="match status" value="1"/>
</dbReference>
<feature type="binding site" evidence="17">
    <location>
        <position position="28"/>
    </location>
    <ligand>
        <name>8-oxo-dGTP</name>
        <dbReference type="ChEBI" id="CHEBI:77896"/>
    </ligand>
</feature>
<dbReference type="Pfam" id="PF00293">
    <property type="entry name" value="NUDIX"/>
    <property type="match status" value="1"/>
</dbReference>
<dbReference type="CDD" id="cd03425">
    <property type="entry name" value="NUDIX_MutT_NudA_like"/>
    <property type="match status" value="1"/>
</dbReference>
<keyword evidence="3" id="KW-0515">Mutator protein</keyword>
<dbReference type="PANTHER" id="PTHR47707">
    <property type="entry name" value="8-OXO-DGTP DIPHOSPHATASE"/>
    <property type="match status" value="1"/>
</dbReference>
<evidence type="ECO:0000256" key="17">
    <source>
        <dbReference type="PIRSR" id="PIRSR603561-1"/>
    </source>
</evidence>
<dbReference type="GO" id="GO:0044716">
    <property type="term" value="F:8-oxo-GDP phosphatase activity"/>
    <property type="evidence" value="ECO:0007669"/>
    <property type="project" value="TreeGrafter"/>
</dbReference>
<evidence type="ECO:0000256" key="5">
    <source>
        <dbReference type="ARBA" id="ARBA00022723"/>
    </source>
</evidence>
<dbReference type="PRINTS" id="PR00502">
    <property type="entry name" value="NUDIXFAMILY"/>
</dbReference>
<dbReference type="InterPro" id="IPR015797">
    <property type="entry name" value="NUDIX_hydrolase-like_dom_sf"/>
</dbReference>
<keyword evidence="5 18" id="KW-0479">Metal-binding</keyword>
<accession>A0A5C6QI91</accession>
<name>A0A5C6QI91_9GAMM</name>
<evidence type="ECO:0000256" key="4">
    <source>
        <dbReference type="ARBA" id="ARBA00022705"/>
    </source>
</evidence>
<feature type="binding site" evidence="17">
    <location>
        <position position="132"/>
    </location>
    <ligand>
        <name>8-oxo-dGTP</name>
        <dbReference type="ChEBI" id="CHEBI:77896"/>
    </ligand>
</feature>
<gene>
    <name evidence="20" type="primary">mutT</name>
    <name evidence="20" type="ORF">ESZ36_08740</name>
</gene>
<feature type="binding site" evidence="18">
    <location>
        <position position="62"/>
    </location>
    <ligand>
        <name>Mg(2+)</name>
        <dbReference type="ChEBI" id="CHEBI:18420"/>
    </ligand>
</feature>
<keyword evidence="21" id="KW-1185">Reference proteome</keyword>
<evidence type="ECO:0000256" key="7">
    <source>
        <dbReference type="ARBA" id="ARBA00022801"/>
    </source>
</evidence>
<protein>
    <recommendedName>
        <fullName evidence="13">8-oxo-dGTP diphosphatase</fullName>
        <ecNumber evidence="12">3.6.1.55</ecNumber>
    </recommendedName>
    <alternativeName>
        <fullName evidence="16">7,8-dihydro-8-oxoguanine-triphosphatase</fullName>
    </alternativeName>
    <alternativeName>
        <fullName evidence="15">Mutator protein MutT</fullName>
    </alternativeName>
    <alternativeName>
        <fullName evidence="14">dGTP pyrophosphohydrolase</fullName>
    </alternativeName>
</protein>
<feature type="binding site" evidence="17">
    <location>
        <position position="33"/>
    </location>
    <ligand>
        <name>8-oxo-dGTP</name>
        <dbReference type="ChEBI" id="CHEBI:77896"/>
    </ligand>
</feature>
<evidence type="ECO:0000256" key="15">
    <source>
        <dbReference type="ARBA" id="ARBA00041979"/>
    </source>
</evidence>
<dbReference type="GO" id="GO:0008413">
    <property type="term" value="F:8-oxo-7,8-dihydroguanosine triphosphate pyrophosphatase activity"/>
    <property type="evidence" value="ECO:0007669"/>
    <property type="project" value="InterPro"/>
</dbReference>
<feature type="binding site" evidence="18">
    <location>
        <position position="42"/>
    </location>
    <ligand>
        <name>Mg(2+)</name>
        <dbReference type="ChEBI" id="CHEBI:18420"/>
    </ligand>
</feature>
<evidence type="ECO:0000256" key="10">
    <source>
        <dbReference type="ARBA" id="ARBA00035861"/>
    </source>
</evidence>
<evidence type="ECO:0000259" key="19">
    <source>
        <dbReference type="PROSITE" id="PS51462"/>
    </source>
</evidence>
<evidence type="ECO:0000256" key="18">
    <source>
        <dbReference type="PIRSR" id="PIRSR603561-2"/>
    </source>
</evidence>
<keyword evidence="6" id="KW-0227">DNA damage</keyword>
<evidence type="ECO:0000256" key="16">
    <source>
        <dbReference type="ARBA" id="ARBA00042798"/>
    </source>
</evidence>
<dbReference type="InterPro" id="IPR003561">
    <property type="entry name" value="Mutator_MutT"/>
</dbReference>
<dbReference type="EMBL" id="VOLT01000004">
    <property type="protein sequence ID" value="TWX68571.1"/>
    <property type="molecule type" value="Genomic_DNA"/>
</dbReference>
<dbReference type="AlphaFoldDB" id="A0A5C6QI91"/>
<comment type="catalytic activity">
    <reaction evidence="11">
        <text>8-oxo-GTP + H2O = 8-oxo-GMP + diphosphate + H(+)</text>
        <dbReference type="Rhea" id="RHEA:67616"/>
        <dbReference type="ChEBI" id="CHEBI:15377"/>
        <dbReference type="ChEBI" id="CHEBI:15378"/>
        <dbReference type="ChEBI" id="CHEBI:33019"/>
        <dbReference type="ChEBI" id="CHEBI:143553"/>
        <dbReference type="ChEBI" id="CHEBI:145694"/>
    </reaction>
</comment>
<evidence type="ECO:0000256" key="3">
    <source>
        <dbReference type="ARBA" id="ARBA00022457"/>
    </source>
</evidence>
<evidence type="ECO:0000256" key="6">
    <source>
        <dbReference type="ARBA" id="ARBA00022763"/>
    </source>
</evidence>
<feature type="domain" description="Nudix hydrolase" evidence="19">
    <location>
        <begin position="2"/>
        <end position="142"/>
    </location>
</feature>
<evidence type="ECO:0000256" key="12">
    <source>
        <dbReference type="ARBA" id="ARBA00038905"/>
    </source>
</evidence>
<dbReference type="Proteomes" id="UP000321822">
    <property type="component" value="Unassembled WGS sequence"/>
</dbReference>
<dbReference type="PROSITE" id="PS51462">
    <property type="entry name" value="NUDIX"/>
    <property type="match status" value="1"/>
</dbReference>
<evidence type="ECO:0000256" key="13">
    <source>
        <dbReference type="ARBA" id="ARBA00040794"/>
    </source>
</evidence>
<dbReference type="SUPFAM" id="SSF55811">
    <property type="entry name" value="Nudix"/>
    <property type="match status" value="1"/>
</dbReference>
<comment type="caution">
    <text evidence="20">The sequence shown here is derived from an EMBL/GenBank/DDBJ whole genome shotgun (WGS) entry which is preliminary data.</text>
</comment>
<dbReference type="GO" id="GO:0006260">
    <property type="term" value="P:DNA replication"/>
    <property type="evidence" value="ECO:0007669"/>
    <property type="project" value="UniProtKB-KW"/>
</dbReference>
<dbReference type="Gene3D" id="3.90.79.10">
    <property type="entry name" value="Nucleoside Triphosphate Pyrophosphohydrolase"/>
    <property type="match status" value="1"/>
</dbReference>
<evidence type="ECO:0000256" key="2">
    <source>
        <dbReference type="ARBA" id="ARBA00005582"/>
    </source>
</evidence>
<keyword evidence="9" id="KW-0234">DNA repair</keyword>
<feature type="binding site" evidence="17">
    <location>
        <begin position="39"/>
        <end position="42"/>
    </location>
    <ligand>
        <name>8-oxo-dGTP</name>
        <dbReference type="ChEBI" id="CHEBI:77896"/>
    </ligand>
</feature>
<dbReference type="NCBIfam" id="TIGR00586">
    <property type="entry name" value="mutt"/>
    <property type="match status" value="1"/>
</dbReference>
<dbReference type="EC" id="3.6.1.55" evidence="12"/>
<organism evidence="20 21">
    <name type="scientific">Colwellia demingiae</name>
    <dbReference type="NCBI Taxonomy" id="89401"/>
    <lineage>
        <taxon>Bacteria</taxon>
        <taxon>Pseudomonadati</taxon>
        <taxon>Pseudomonadota</taxon>
        <taxon>Gammaproteobacteria</taxon>
        <taxon>Alteromonadales</taxon>
        <taxon>Colwelliaceae</taxon>
        <taxon>Colwellia</taxon>
    </lineage>
</organism>
<dbReference type="InterPro" id="IPR000086">
    <property type="entry name" value="NUDIX_hydrolase_dom"/>
</dbReference>
<keyword evidence="7" id="KW-0378">Hydrolase</keyword>
<dbReference type="InterPro" id="IPR047127">
    <property type="entry name" value="MutT-like"/>
</dbReference>
<comment type="similarity">
    <text evidence="2">Belongs to the Nudix hydrolase family.</text>
</comment>
<proteinExistence type="inferred from homology"/>
<evidence type="ECO:0000256" key="14">
    <source>
        <dbReference type="ARBA" id="ARBA00041592"/>
    </source>
</evidence>
<dbReference type="GO" id="GO:0035539">
    <property type="term" value="F:8-oxo-7,8-dihydrodeoxyguanosine triphosphate pyrophosphatase activity"/>
    <property type="evidence" value="ECO:0007669"/>
    <property type="project" value="UniProtKB-EC"/>
</dbReference>
<dbReference type="GO" id="GO:0006281">
    <property type="term" value="P:DNA repair"/>
    <property type="evidence" value="ECO:0007669"/>
    <property type="project" value="UniProtKB-KW"/>
</dbReference>
<evidence type="ECO:0000256" key="11">
    <source>
        <dbReference type="ARBA" id="ARBA00036904"/>
    </source>
</evidence>
<sequence>MNKVVHVAVGVITRPSDDVGCRYFLTKRLEKAHQGGKWEFPGGKVENNETVAQALARELKEEVAIEVLSCQPFIKIEHTYRSKEGDGKGDKSVCLDVFIVDNFTGEPSAQEGQGQGWYTLNELETLDFPKANKTIIDKLLEKPL</sequence>
<evidence type="ECO:0000256" key="1">
    <source>
        <dbReference type="ARBA" id="ARBA00001946"/>
    </source>
</evidence>
<dbReference type="OrthoDB" id="9810648at2"/>
<dbReference type="InterPro" id="IPR020476">
    <property type="entry name" value="Nudix_hydrolase"/>
</dbReference>
<dbReference type="GO" id="GO:0046872">
    <property type="term" value="F:metal ion binding"/>
    <property type="evidence" value="ECO:0007669"/>
    <property type="project" value="UniProtKB-KW"/>
</dbReference>
<dbReference type="GO" id="GO:0044715">
    <property type="term" value="F:8-oxo-dGDP phosphatase activity"/>
    <property type="evidence" value="ECO:0007669"/>
    <property type="project" value="TreeGrafter"/>
</dbReference>
<comment type="cofactor">
    <cofactor evidence="1 18">
        <name>Mg(2+)</name>
        <dbReference type="ChEBI" id="CHEBI:18420"/>
    </cofactor>
</comment>
<evidence type="ECO:0000313" key="20">
    <source>
        <dbReference type="EMBL" id="TWX68571.1"/>
    </source>
</evidence>
<comment type="catalytic activity">
    <reaction evidence="10">
        <text>8-oxo-dGTP + H2O = 8-oxo-dGMP + diphosphate + H(+)</text>
        <dbReference type="Rhea" id="RHEA:31575"/>
        <dbReference type="ChEBI" id="CHEBI:15377"/>
        <dbReference type="ChEBI" id="CHEBI:15378"/>
        <dbReference type="ChEBI" id="CHEBI:33019"/>
        <dbReference type="ChEBI" id="CHEBI:63224"/>
        <dbReference type="ChEBI" id="CHEBI:77896"/>
        <dbReference type="EC" id="3.6.1.55"/>
    </reaction>
</comment>
<keyword evidence="8 18" id="KW-0460">Magnesium</keyword>
<reference evidence="20 21" key="1">
    <citation type="submission" date="2019-07" db="EMBL/GenBank/DDBJ databases">
        <title>Genomes of sea-ice associated Colwellia species.</title>
        <authorList>
            <person name="Bowman J.P."/>
        </authorList>
    </citation>
    <scope>NUCLEOTIDE SEQUENCE [LARGE SCALE GENOMIC DNA]</scope>
    <source>
        <strain evidence="20 21">ACAM 459</strain>
    </source>
</reference>
<evidence type="ECO:0000313" key="21">
    <source>
        <dbReference type="Proteomes" id="UP000321822"/>
    </source>
</evidence>
<evidence type="ECO:0000256" key="8">
    <source>
        <dbReference type="ARBA" id="ARBA00022842"/>
    </source>
</evidence>
<dbReference type="RefSeq" id="WP_146786463.1">
    <property type="nucleotide sequence ID" value="NZ_VOLT01000004.1"/>
</dbReference>